<dbReference type="InterPro" id="IPR029127">
    <property type="entry name" value="MvaI_BcnI"/>
</dbReference>
<dbReference type="EMBL" id="FQZD01000012">
    <property type="protein sequence ID" value="SHJ09328.1"/>
    <property type="molecule type" value="Genomic_DNA"/>
</dbReference>
<accession>A0A1M6GHH2</accession>
<dbReference type="GO" id="GO:0004519">
    <property type="term" value="F:endonuclease activity"/>
    <property type="evidence" value="ECO:0007669"/>
    <property type="project" value="UniProtKB-KW"/>
</dbReference>
<dbReference type="Gene3D" id="3.40.210.20">
    <property type="entry name" value="MvaI/BcnI restriction endonuclease, catalytic domain"/>
    <property type="match status" value="1"/>
</dbReference>
<evidence type="ECO:0000313" key="2">
    <source>
        <dbReference type="EMBL" id="SHJ09328.1"/>
    </source>
</evidence>
<evidence type="ECO:0000259" key="1">
    <source>
        <dbReference type="Pfam" id="PF15515"/>
    </source>
</evidence>
<keyword evidence="2" id="KW-0255">Endonuclease</keyword>
<dbReference type="InterPro" id="IPR043005">
    <property type="entry name" value="MvaI_BcnI_rec"/>
</dbReference>
<proteinExistence type="predicted"/>
<keyword evidence="3" id="KW-1185">Reference proteome</keyword>
<dbReference type="RefSeq" id="WP_018702324.1">
    <property type="nucleotide sequence ID" value="NZ_FQZD01000012.1"/>
</dbReference>
<dbReference type="CDD" id="cd22339">
    <property type="entry name" value="NciI-like"/>
    <property type="match status" value="1"/>
</dbReference>
<protein>
    <submittedName>
        <fullName evidence="2">MvaI/BcnI restriction endonuclease family protein</fullName>
    </submittedName>
</protein>
<reference evidence="2 3" key="1">
    <citation type="submission" date="2016-11" db="EMBL/GenBank/DDBJ databases">
        <authorList>
            <person name="Varghese N."/>
            <person name="Submissions S."/>
        </authorList>
    </citation>
    <scope>NUCLEOTIDE SEQUENCE [LARGE SCALE GENOMIC DNA]</scope>
    <source>
        <strain evidence="2 3">DSM 15287</strain>
    </source>
</reference>
<feature type="domain" description="MvaI/BcnI restriction endonuclease" evidence="1">
    <location>
        <begin position="10"/>
        <end position="254"/>
    </location>
</feature>
<keyword evidence="2" id="KW-0378">Hydrolase</keyword>
<gene>
    <name evidence="2" type="ORF">SAMN02745170_01704</name>
</gene>
<sequence length="260" mass="30234">MVSRDLNNLIHRLSEIKDLGWIENKRYGNQGGVGNTLEDLLEISENNLQLPDFGEWEIKSQRAETSSLLTLFHSEPKPRNARFVPKILLPKYGWPHQEAGTTYPDYEMSFRQTISASSYSDRGFTVGVDRENEKIFITFDSGKIASHHDHWKNSVADRIGLSELNPIPFWDFHDIESKISAKLKNTLYVKATTKRENGIEYYHYEHFEVYTGLDIDNFVSLVEEGQVYIDFDARTGHNHGTKFRVRPAYKNRLYNEQLEI</sequence>
<organism evidence="2 3">
    <name type="scientific">Propionispora hippei DSM 15287</name>
    <dbReference type="NCBI Taxonomy" id="1123003"/>
    <lineage>
        <taxon>Bacteria</taxon>
        <taxon>Bacillati</taxon>
        <taxon>Bacillota</taxon>
        <taxon>Negativicutes</taxon>
        <taxon>Selenomonadales</taxon>
        <taxon>Sporomusaceae</taxon>
        <taxon>Propionispora</taxon>
    </lineage>
</organism>
<dbReference type="Proteomes" id="UP000322917">
    <property type="component" value="Unassembled WGS sequence"/>
</dbReference>
<keyword evidence="2" id="KW-0540">Nuclease</keyword>
<dbReference type="Pfam" id="PF15515">
    <property type="entry name" value="MvaI_BcnI"/>
    <property type="match status" value="1"/>
</dbReference>
<dbReference type="AlphaFoldDB" id="A0A1M6GHH2"/>
<dbReference type="Gene3D" id="3.30.70.3570">
    <property type="entry name" value="MvaI/BcnI restriction endonuclease, recognition domain"/>
    <property type="match status" value="1"/>
</dbReference>
<evidence type="ECO:0000313" key="3">
    <source>
        <dbReference type="Proteomes" id="UP000322917"/>
    </source>
</evidence>
<dbReference type="InterPro" id="IPR043004">
    <property type="entry name" value="MvaI_BcnI_cat"/>
</dbReference>
<name>A0A1M6GHH2_9FIRM</name>